<sequence length="343" mass="36332">MAIVAVMADPGLPERLASRLAEPLRDVLMSWTGSEKEWDVQVGQKTLQLDGDGQVPLMDRAEELRAANGWDFIVYITDLPRFHDHQTLLTESDGSCGAALVSLPALGWFRVRTALQKELVRVVKDLAVQAEIAQGSAGSSQAAGEGRGTVHSSDGARTYETIPDRRGQVRLLGGMVRSNRPGRLVESLSSAAGAAMATGAFGTFYASIWSMADSSSSLRLALITVFAVTALTGWLIVHNGLWPNARTDPNGTSATLDDMATVVTVLLSVAVIYGGLYLAVLLGSLVVISGQYMQAQLGHPVSIVEYANLAWLSGSLGTLAGAMGSNFDGADAVRKATYSGREH</sequence>
<feature type="transmembrane region" description="Helical" evidence="2">
    <location>
        <begin position="262"/>
        <end position="288"/>
    </location>
</feature>
<feature type="transmembrane region" description="Helical" evidence="2">
    <location>
        <begin position="220"/>
        <end position="242"/>
    </location>
</feature>
<dbReference type="KEGG" id="mant:BHD05_09650"/>
<keyword evidence="4" id="KW-1185">Reference proteome</keyword>
<evidence type="ECO:0008006" key="5">
    <source>
        <dbReference type="Google" id="ProtNLM"/>
    </source>
</evidence>
<dbReference type="EMBL" id="CP017146">
    <property type="protein sequence ID" value="QHO69866.1"/>
    <property type="molecule type" value="Genomic_DNA"/>
</dbReference>
<evidence type="ECO:0000313" key="3">
    <source>
        <dbReference type="EMBL" id="QHO69866.1"/>
    </source>
</evidence>
<protein>
    <recommendedName>
        <fullName evidence="5">5,10-methylene-tetrahydrofolate dehydrogenase</fullName>
    </recommendedName>
</protein>
<organism evidence="3 4">
    <name type="scientific">Marisediminicola antarctica</name>
    <dbReference type="NCBI Taxonomy" id="674079"/>
    <lineage>
        <taxon>Bacteria</taxon>
        <taxon>Bacillati</taxon>
        <taxon>Actinomycetota</taxon>
        <taxon>Actinomycetes</taxon>
        <taxon>Micrococcales</taxon>
        <taxon>Microbacteriaceae</taxon>
        <taxon>Marisediminicola</taxon>
    </lineage>
</organism>
<gene>
    <name evidence="3" type="ORF">BHD05_09650</name>
</gene>
<dbReference type="RefSeq" id="WP_161886242.1">
    <property type="nucleotide sequence ID" value="NZ_CP017146.1"/>
</dbReference>
<evidence type="ECO:0000313" key="4">
    <source>
        <dbReference type="Proteomes" id="UP000464507"/>
    </source>
</evidence>
<feature type="transmembrane region" description="Helical" evidence="2">
    <location>
        <begin position="188"/>
        <end position="208"/>
    </location>
</feature>
<keyword evidence="2" id="KW-0472">Membrane</keyword>
<feature type="region of interest" description="Disordered" evidence="1">
    <location>
        <begin position="137"/>
        <end position="157"/>
    </location>
</feature>
<dbReference type="AlphaFoldDB" id="A0A7L5AIH1"/>
<keyword evidence="2" id="KW-1133">Transmembrane helix</keyword>
<dbReference type="Proteomes" id="UP000464507">
    <property type="component" value="Chromosome"/>
</dbReference>
<proteinExistence type="predicted"/>
<name>A0A7L5AIH1_9MICO</name>
<accession>A0A7L5AIH1</accession>
<evidence type="ECO:0000256" key="1">
    <source>
        <dbReference type="SAM" id="MobiDB-lite"/>
    </source>
</evidence>
<dbReference type="OrthoDB" id="8477132at2"/>
<reference evidence="3 4" key="1">
    <citation type="submission" date="2016-09" db="EMBL/GenBank/DDBJ databases">
        <title>Complete genome sequence of microbes from the polar regions.</title>
        <authorList>
            <person name="Liao L."/>
            <person name="Chen B."/>
        </authorList>
    </citation>
    <scope>NUCLEOTIDE SEQUENCE [LARGE SCALE GENOMIC DNA]</scope>
    <source>
        <strain evidence="3 4">ZS314</strain>
    </source>
</reference>
<keyword evidence="2" id="KW-0812">Transmembrane</keyword>
<evidence type="ECO:0000256" key="2">
    <source>
        <dbReference type="SAM" id="Phobius"/>
    </source>
</evidence>